<dbReference type="EMBL" id="CM037616">
    <property type="protein sequence ID" value="KAH7993597.1"/>
    <property type="molecule type" value="Genomic_DNA"/>
</dbReference>
<dbReference type="Proteomes" id="UP000827872">
    <property type="component" value="Linkage Group LG03"/>
</dbReference>
<name>A0ACB8ELS2_9SAUR</name>
<evidence type="ECO:0000313" key="1">
    <source>
        <dbReference type="EMBL" id="KAH7993597.1"/>
    </source>
</evidence>
<gene>
    <name evidence="1" type="ORF">K3G42_031537</name>
</gene>
<proteinExistence type="predicted"/>
<comment type="caution">
    <text evidence="1">The sequence shown here is derived from an EMBL/GenBank/DDBJ whole genome shotgun (WGS) entry which is preliminary data.</text>
</comment>
<reference evidence="1" key="1">
    <citation type="submission" date="2021-08" db="EMBL/GenBank/DDBJ databases">
        <title>The first chromosome-level gecko genome reveals the dynamic sex chromosomes of Neotropical dwarf geckos (Sphaerodactylidae: Sphaerodactylus).</title>
        <authorList>
            <person name="Pinto B.J."/>
            <person name="Keating S.E."/>
            <person name="Gamble T."/>
        </authorList>
    </citation>
    <scope>NUCLEOTIDE SEQUENCE</scope>
    <source>
        <strain evidence="1">TG3544</strain>
    </source>
</reference>
<keyword evidence="2" id="KW-1185">Reference proteome</keyword>
<organism evidence="1 2">
    <name type="scientific">Sphaerodactylus townsendi</name>
    <dbReference type="NCBI Taxonomy" id="933632"/>
    <lineage>
        <taxon>Eukaryota</taxon>
        <taxon>Metazoa</taxon>
        <taxon>Chordata</taxon>
        <taxon>Craniata</taxon>
        <taxon>Vertebrata</taxon>
        <taxon>Euteleostomi</taxon>
        <taxon>Lepidosauria</taxon>
        <taxon>Squamata</taxon>
        <taxon>Bifurcata</taxon>
        <taxon>Gekkota</taxon>
        <taxon>Sphaerodactylidae</taxon>
        <taxon>Sphaerodactylus</taxon>
    </lineage>
</organism>
<sequence length="178" mass="19553">MANNKDIAERIKMRDEDFFDDEIRFQVRKASSLRAGCGARSLGGQTRTTSLPNSAVFQSFHISLRLRVLSEACFEQIELRPVLPGWLGAGDKGGEGAFWVEGYCRAMAEAQTQESKKESTGESLQGELPAEATDEFSLSEARWVIWSLSSKTPSNYLASPAFVVKVLSLSTPIPELCG</sequence>
<accession>A0ACB8ELS2</accession>
<protein>
    <submittedName>
        <fullName evidence="1">Uncharacterized protein</fullName>
    </submittedName>
</protein>
<evidence type="ECO:0000313" key="2">
    <source>
        <dbReference type="Proteomes" id="UP000827872"/>
    </source>
</evidence>